<keyword evidence="2" id="KW-1185">Reference proteome</keyword>
<protein>
    <submittedName>
        <fullName evidence="1">Uncharacterized protein</fullName>
    </submittedName>
</protein>
<accession>A0A833TF46</accession>
<dbReference type="AlphaFoldDB" id="A0A833TF46"/>
<comment type="caution">
    <text evidence="1">The sequence shown here is derived from an EMBL/GenBank/DDBJ whole genome shotgun (WGS) entry which is preliminary data.</text>
</comment>
<evidence type="ECO:0000313" key="1">
    <source>
        <dbReference type="EMBL" id="KAF4039851.1"/>
    </source>
</evidence>
<sequence length="99" mass="11394">MLRRSQQLQVQKDHARKCTTVDELRIIATNPIEDPADELRVIATNPIEDPAEMSLCNLAKDFKFVVGSKLCLRDVRDICFWNEILVGVCHNEDIDRLQD</sequence>
<evidence type="ECO:0000313" key="2">
    <source>
        <dbReference type="Proteomes" id="UP000602510"/>
    </source>
</evidence>
<dbReference type="Proteomes" id="UP000602510">
    <property type="component" value="Unassembled WGS sequence"/>
</dbReference>
<organism evidence="1 2">
    <name type="scientific">Phytophthora infestans</name>
    <name type="common">Potato late blight agent</name>
    <name type="synonym">Botrytis infestans</name>
    <dbReference type="NCBI Taxonomy" id="4787"/>
    <lineage>
        <taxon>Eukaryota</taxon>
        <taxon>Sar</taxon>
        <taxon>Stramenopiles</taxon>
        <taxon>Oomycota</taxon>
        <taxon>Peronosporomycetes</taxon>
        <taxon>Peronosporales</taxon>
        <taxon>Peronosporaceae</taxon>
        <taxon>Phytophthora</taxon>
    </lineage>
</organism>
<reference evidence="1" key="1">
    <citation type="submission" date="2020-04" db="EMBL/GenBank/DDBJ databases">
        <title>Hybrid Assembly of Korean Phytophthora infestans isolates.</title>
        <authorList>
            <person name="Prokchorchik M."/>
            <person name="Lee Y."/>
            <person name="Seo J."/>
            <person name="Cho J.-H."/>
            <person name="Park Y.-E."/>
            <person name="Jang D.-C."/>
            <person name="Im J.-S."/>
            <person name="Choi J.-G."/>
            <person name="Park H.-J."/>
            <person name="Lee G.-B."/>
            <person name="Lee Y.-G."/>
            <person name="Hong S.-Y."/>
            <person name="Cho K."/>
            <person name="Sohn K.H."/>
        </authorList>
    </citation>
    <scope>NUCLEOTIDE SEQUENCE</scope>
    <source>
        <strain evidence="1">KR_1_A1</strain>
    </source>
</reference>
<name>A0A833TF46_PHYIN</name>
<proteinExistence type="predicted"/>
<gene>
    <name evidence="1" type="ORF">GN244_ATG07944</name>
</gene>
<dbReference type="EMBL" id="WSZM01000160">
    <property type="protein sequence ID" value="KAF4039851.1"/>
    <property type="molecule type" value="Genomic_DNA"/>
</dbReference>